<keyword evidence="2" id="KW-0882">Thioester bond</keyword>
<dbReference type="Pfam" id="PF07678">
    <property type="entry name" value="TED_complement"/>
    <property type="match status" value="1"/>
</dbReference>
<dbReference type="EMBL" id="JAWDGP010002360">
    <property type="protein sequence ID" value="KAK3783698.1"/>
    <property type="molecule type" value="Genomic_DNA"/>
</dbReference>
<feature type="domain" description="Alpha-macroglobulin receptor-binding" evidence="4">
    <location>
        <begin position="500"/>
        <end position="588"/>
    </location>
</feature>
<protein>
    <recommendedName>
        <fullName evidence="4">Alpha-macroglobulin receptor-binding domain-containing protein</fullName>
    </recommendedName>
</protein>
<comment type="caution">
    <text evidence="5">The sequence shown here is derived from an EMBL/GenBank/DDBJ whole genome shotgun (WGS) entry which is preliminary data.</text>
</comment>
<dbReference type="InterPro" id="IPR019742">
    <property type="entry name" value="MacrogloblnA2_CS"/>
</dbReference>
<keyword evidence="6" id="KW-1185">Reference proteome</keyword>
<dbReference type="Gene3D" id="1.50.10.20">
    <property type="match status" value="1"/>
</dbReference>
<keyword evidence="1" id="KW-0732">Signal</keyword>
<proteinExistence type="predicted"/>
<name>A0AAE1A9A1_9GAST</name>
<evidence type="ECO:0000256" key="1">
    <source>
        <dbReference type="ARBA" id="ARBA00022729"/>
    </source>
</evidence>
<dbReference type="InterPro" id="IPR047565">
    <property type="entry name" value="Alpha-macroglob_thiol-ester_cl"/>
</dbReference>
<evidence type="ECO:0000259" key="4">
    <source>
        <dbReference type="SMART" id="SM01361"/>
    </source>
</evidence>
<accession>A0AAE1A9A1</accession>
<dbReference type="InterPro" id="IPR011626">
    <property type="entry name" value="Alpha-macroglobulin_TED"/>
</dbReference>
<dbReference type="PROSITE" id="PS00477">
    <property type="entry name" value="ALPHA_2_MACROGLOBULIN"/>
    <property type="match status" value="1"/>
</dbReference>
<dbReference type="SUPFAM" id="SSF49410">
    <property type="entry name" value="Alpha-macroglobulin receptor domain"/>
    <property type="match status" value="1"/>
</dbReference>
<evidence type="ECO:0000313" key="6">
    <source>
        <dbReference type="Proteomes" id="UP001283361"/>
    </source>
</evidence>
<evidence type="ECO:0000256" key="3">
    <source>
        <dbReference type="ARBA" id="ARBA00023157"/>
    </source>
</evidence>
<keyword evidence="3" id="KW-1015">Disulfide bond</keyword>
<dbReference type="Proteomes" id="UP001283361">
    <property type="component" value="Unassembled WGS sequence"/>
</dbReference>
<dbReference type="InterPro" id="IPR036595">
    <property type="entry name" value="A-macroglobulin_rcpt-bd_sf"/>
</dbReference>
<organism evidence="5 6">
    <name type="scientific">Elysia crispata</name>
    <name type="common">lettuce slug</name>
    <dbReference type="NCBI Taxonomy" id="231223"/>
    <lineage>
        <taxon>Eukaryota</taxon>
        <taxon>Metazoa</taxon>
        <taxon>Spiralia</taxon>
        <taxon>Lophotrochozoa</taxon>
        <taxon>Mollusca</taxon>
        <taxon>Gastropoda</taxon>
        <taxon>Heterobranchia</taxon>
        <taxon>Euthyneura</taxon>
        <taxon>Panpulmonata</taxon>
        <taxon>Sacoglossa</taxon>
        <taxon>Placobranchoidea</taxon>
        <taxon>Plakobranchidae</taxon>
        <taxon>Elysia</taxon>
    </lineage>
</organism>
<dbReference type="Gene3D" id="2.60.40.690">
    <property type="entry name" value="Alpha-macroglobulin, receptor-binding domain"/>
    <property type="match status" value="1"/>
</dbReference>
<dbReference type="Pfam" id="PF07677">
    <property type="entry name" value="A2M_recep"/>
    <property type="match status" value="1"/>
</dbReference>
<dbReference type="SUPFAM" id="SSF48239">
    <property type="entry name" value="Terpenoid cyclases/Protein prenyltransferases"/>
    <property type="match status" value="1"/>
</dbReference>
<evidence type="ECO:0000313" key="5">
    <source>
        <dbReference type="EMBL" id="KAK3783698.1"/>
    </source>
</evidence>
<reference evidence="5" key="1">
    <citation type="journal article" date="2023" name="G3 (Bethesda)">
        <title>A reference genome for the long-term kleptoplast-retaining sea slug Elysia crispata morphotype clarki.</title>
        <authorList>
            <person name="Eastman K.E."/>
            <person name="Pendleton A.L."/>
            <person name="Shaikh M.A."/>
            <person name="Suttiyut T."/>
            <person name="Ogas R."/>
            <person name="Tomko P."/>
            <person name="Gavelis G."/>
            <person name="Widhalm J.R."/>
            <person name="Wisecaver J.H."/>
        </authorList>
    </citation>
    <scope>NUCLEOTIDE SEQUENCE</scope>
    <source>
        <strain evidence="5">ECLA1</strain>
    </source>
</reference>
<dbReference type="SMART" id="SM01419">
    <property type="entry name" value="Thiol-ester_cl"/>
    <property type="match status" value="1"/>
</dbReference>
<evidence type="ECO:0000256" key="2">
    <source>
        <dbReference type="ARBA" id="ARBA00022966"/>
    </source>
</evidence>
<dbReference type="GO" id="GO:0005615">
    <property type="term" value="C:extracellular space"/>
    <property type="evidence" value="ECO:0007669"/>
    <property type="project" value="InterPro"/>
</dbReference>
<dbReference type="AlphaFoldDB" id="A0AAE1A9A1"/>
<dbReference type="Gene3D" id="2.60.120.1540">
    <property type="match status" value="1"/>
</dbReference>
<dbReference type="PANTHER" id="PTHR11412:SF136">
    <property type="entry name" value="CD109 ANTIGEN"/>
    <property type="match status" value="1"/>
</dbReference>
<dbReference type="InterPro" id="IPR008930">
    <property type="entry name" value="Terpenoid_cyclase/PrenylTrfase"/>
</dbReference>
<dbReference type="SMART" id="SM01361">
    <property type="entry name" value="A2M_recep"/>
    <property type="match status" value="1"/>
</dbReference>
<dbReference type="InterPro" id="IPR050473">
    <property type="entry name" value="A2M/Complement_sys"/>
</dbReference>
<sequence length="618" mass="69285">MSVCSPIIKLKVQPVQLPEGVPRASSIASIADLSGNGTWTKSVDIDFPSETVNGSEKLEVSASGNFLASVFDNLEDLMKRPYGCGEQNMLNFAPNIFLLEFYLRTDTLTNALKTKAVTYMLAGYQKENKYRHKDGGFSAFGSRDPQASTWLTAFVVKCYALAQQLYLQNDDLLAIDSNIMEESLKFLTVRQKRDGSFYENGTVFHKEMQGASAEEGVSLTAYTLIAMYEAQQVFREGNDTLSMKILDHIESSMDRATAYLTTKLSTLTDSYDICVTTYALTLVDAPAKETAFIMMQNKAIVNAHGKHWERPKPQKEERYHWSATTDSINIEMTAYALLVYSLRPDAVSNGFPVLKWLTKNKGPNAGFYSTQDTIIGLQALSRVGSELYTGEDIPMNVTITYVDPNGMDEMHVFDLDKSNEMLLQIARINYMNNNPKVLDIKVQTRSGEKGPTNAVVETTLRYNIMEKVRTNRYILDFTQTQTKARFILDISIKAPHGEKRSMSILAVELAAGYFPDLESLGDNIFISLAEVREDTLYVYFDTDVIDSEGVEVRAIFQVKPSGALTKPKPRFIRVYDFYEPQYEASQTYTLKQVGDDEFCSNVGDVGVCAILHSQSTMN</sequence>
<dbReference type="PANTHER" id="PTHR11412">
    <property type="entry name" value="MACROGLOBULIN / COMPLEMENT"/>
    <property type="match status" value="1"/>
</dbReference>
<dbReference type="InterPro" id="IPR009048">
    <property type="entry name" value="A-macroglobulin_rcpt-bd"/>
</dbReference>
<gene>
    <name evidence="5" type="ORF">RRG08_025322</name>
</gene>